<feature type="transmembrane region" description="Helical" evidence="7">
    <location>
        <begin position="134"/>
        <end position="155"/>
    </location>
</feature>
<evidence type="ECO:0000313" key="9">
    <source>
        <dbReference type="Proteomes" id="UP000305948"/>
    </source>
</evidence>
<organism evidence="8 9">
    <name type="scientific">Heliocybe sulcata</name>
    <dbReference type="NCBI Taxonomy" id="5364"/>
    <lineage>
        <taxon>Eukaryota</taxon>
        <taxon>Fungi</taxon>
        <taxon>Dikarya</taxon>
        <taxon>Basidiomycota</taxon>
        <taxon>Agaricomycotina</taxon>
        <taxon>Agaricomycetes</taxon>
        <taxon>Gloeophyllales</taxon>
        <taxon>Gloeophyllaceae</taxon>
        <taxon>Heliocybe</taxon>
    </lineage>
</organism>
<dbReference type="EMBL" id="ML213511">
    <property type="protein sequence ID" value="TFK51188.1"/>
    <property type="molecule type" value="Genomic_DNA"/>
</dbReference>
<dbReference type="Pfam" id="PF01554">
    <property type="entry name" value="MatE"/>
    <property type="match status" value="2"/>
</dbReference>
<dbReference type="OrthoDB" id="2126698at2759"/>
<evidence type="ECO:0000256" key="5">
    <source>
        <dbReference type="ARBA" id="ARBA00023136"/>
    </source>
</evidence>
<evidence type="ECO:0000256" key="2">
    <source>
        <dbReference type="ARBA" id="ARBA00010199"/>
    </source>
</evidence>
<feature type="transmembrane region" description="Helical" evidence="7">
    <location>
        <begin position="236"/>
        <end position="255"/>
    </location>
</feature>
<dbReference type="Proteomes" id="UP000305948">
    <property type="component" value="Unassembled WGS sequence"/>
</dbReference>
<feature type="compositionally biased region" description="Basic and acidic residues" evidence="6">
    <location>
        <begin position="12"/>
        <end position="22"/>
    </location>
</feature>
<name>A0A5C3N4X6_9AGAM</name>
<keyword evidence="9" id="KW-1185">Reference proteome</keyword>
<comment type="similarity">
    <text evidence="2">Belongs to the multi antimicrobial extrusion (MATE) (TC 2.A.66.1) family.</text>
</comment>
<keyword evidence="4 7" id="KW-1133">Transmembrane helix</keyword>
<dbReference type="STRING" id="5364.A0A5C3N4X6"/>
<dbReference type="GO" id="GO:1990961">
    <property type="term" value="P:xenobiotic detoxification by transmembrane export across the plasma membrane"/>
    <property type="evidence" value="ECO:0007669"/>
    <property type="project" value="InterPro"/>
</dbReference>
<evidence type="ECO:0000256" key="4">
    <source>
        <dbReference type="ARBA" id="ARBA00022989"/>
    </source>
</evidence>
<feature type="compositionally biased region" description="Polar residues" evidence="6">
    <location>
        <begin position="1"/>
        <end position="10"/>
    </location>
</feature>
<dbReference type="AlphaFoldDB" id="A0A5C3N4X6"/>
<evidence type="ECO:0000256" key="6">
    <source>
        <dbReference type="SAM" id="MobiDB-lite"/>
    </source>
</evidence>
<dbReference type="CDD" id="cd13132">
    <property type="entry name" value="MATE_eukaryotic"/>
    <property type="match status" value="1"/>
</dbReference>
<feature type="region of interest" description="Disordered" evidence="6">
    <location>
        <begin position="1"/>
        <end position="39"/>
    </location>
</feature>
<gene>
    <name evidence="8" type="ORF">OE88DRAFT_1658989</name>
</gene>
<dbReference type="GO" id="GO:0015297">
    <property type="term" value="F:antiporter activity"/>
    <property type="evidence" value="ECO:0007669"/>
    <property type="project" value="InterPro"/>
</dbReference>
<feature type="transmembrane region" description="Helical" evidence="7">
    <location>
        <begin position="167"/>
        <end position="189"/>
    </location>
</feature>
<dbReference type="InterPro" id="IPR002528">
    <property type="entry name" value="MATE_fam"/>
</dbReference>
<evidence type="ECO:0000256" key="1">
    <source>
        <dbReference type="ARBA" id="ARBA00004141"/>
    </source>
</evidence>
<feature type="transmembrane region" description="Helical" evidence="7">
    <location>
        <begin position="462"/>
        <end position="482"/>
    </location>
</feature>
<feature type="transmembrane region" description="Helical" evidence="7">
    <location>
        <begin position="201"/>
        <end position="224"/>
    </location>
</feature>
<accession>A0A5C3N4X6</accession>
<proteinExistence type="inferred from homology"/>
<keyword evidence="3 7" id="KW-0812">Transmembrane</keyword>
<feature type="transmembrane region" description="Helical" evidence="7">
    <location>
        <begin position="404"/>
        <end position="425"/>
    </location>
</feature>
<evidence type="ECO:0000256" key="7">
    <source>
        <dbReference type="SAM" id="Phobius"/>
    </source>
</evidence>
<protein>
    <submittedName>
        <fullName evidence="8">MOP flippase</fullName>
    </submittedName>
</protein>
<sequence length="516" mass="55207">MSSYPASSETEPLLRDARRASSDDGTTVASPRPGELPDAEGASRLVGGLRLFKALLTDSVPVILSYVLQNSIQTASILITGRLGPDELSIAAFSSMLAFVTGWIVALGGTTALDTFGSQAFTGGARRSDLSIHFQRCLVCLWILLLPVCAIWGFMEPMLLALGQEEFLARGAQSYLRVLILGAPAYIGFESLKKYLQCQGIMGASTVALIIVAPVNIALNIVLVHHTPLSLLGSPLALSITYWLLFLILIIIARFSATHKRNETWGGIQIKAALDPSSCLTFYKLAFPGILQVGTEWAAFEIVALAAGRLGAVPLAAQSVIMTTDQIMSTIPFGIGVAASARVGNFIGARSPVGAKHAAHASALLAVILGLLVMVLLISTRNVFGYIFSDDQDVVLLVSKVMPLVASFQVADGLAGTCGGVLRGLGRQRVGALFNFVAYYVLALPMGISLAFRTNLGLQGLWIGQVVGLFIVGLGLYAVVWLKTDWDLEVRKGIERNLQEAKRRAVLEQVHYHDED</sequence>
<feature type="transmembrane region" description="Helical" evidence="7">
    <location>
        <begin position="88"/>
        <end position="113"/>
    </location>
</feature>
<dbReference type="GO" id="GO:0042910">
    <property type="term" value="F:xenobiotic transmembrane transporter activity"/>
    <property type="evidence" value="ECO:0007669"/>
    <property type="project" value="InterPro"/>
</dbReference>
<dbReference type="NCBIfam" id="TIGR00797">
    <property type="entry name" value="matE"/>
    <property type="match status" value="1"/>
</dbReference>
<evidence type="ECO:0000313" key="8">
    <source>
        <dbReference type="EMBL" id="TFK51188.1"/>
    </source>
</evidence>
<dbReference type="GO" id="GO:0016020">
    <property type="term" value="C:membrane"/>
    <property type="evidence" value="ECO:0007669"/>
    <property type="project" value="UniProtKB-SubCell"/>
</dbReference>
<keyword evidence="5 7" id="KW-0472">Membrane</keyword>
<dbReference type="InterPro" id="IPR045069">
    <property type="entry name" value="MATE_euk"/>
</dbReference>
<comment type="subcellular location">
    <subcellularLocation>
        <location evidence="1">Membrane</location>
        <topology evidence="1">Multi-pass membrane protein</topology>
    </subcellularLocation>
</comment>
<feature type="transmembrane region" description="Helical" evidence="7">
    <location>
        <begin position="363"/>
        <end position="384"/>
    </location>
</feature>
<feature type="transmembrane region" description="Helical" evidence="7">
    <location>
        <begin position="437"/>
        <end position="456"/>
    </location>
</feature>
<reference evidence="8 9" key="1">
    <citation type="journal article" date="2019" name="Nat. Ecol. Evol.">
        <title>Megaphylogeny resolves global patterns of mushroom evolution.</title>
        <authorList>
            <person name="Varga T."/>
            <person name="Krizsan K."/>
            <person name="Foldi C."/>
            <person name="Dima B."/>
            <person name="Sanchez-Garcia M."/>
            <person name="Sanchez-Ramirez S."/>
            <person name="Szollosi G.J."/>
            <person name="Szarkandi J.G."/>
            <person name="Papp V."/>
            <person name="Albert L."/>
            <person name="Andreopoulos W."/>
            <person name="Angelini C."/>
            <person name="Antonin V."/>
            <person name="Barry K.W."/>
            <person name="Bougher N.L."/>
            <person name="Buchanan P."/>
            <person name="Buyck B."/>
            <person name="Bense V."/>
            <person name="Catcheside P."/>
            <person name="Chovatia M."/>
            <person name="Cooper J."/>
            <person name="Damon W."/>
            <person name="Desjardin D."/>
            <person name="Finy P."/>
            <person name="Geml J."/>
            <person name="Haridas S."/>
            <person name="Hughes K."/>
            <person name="Justo A."/>
            <person name="Karasinski D."/>
            <person name="Kautmanova I."/>
            <person name="Kiss B."/>
            <person name="Kocsube S."/>
            <person name="Kotiranta H."/>
            <person name="LaButti K.M."/>
            <person name="Lechner B.E."/>
            <person name="Liimatainen K."/>
            <person name="Lipzen A."/>
            <person name="Lukacs Z."/>
            <person name="Mihaltcheva S."/>
            <person name="Morgado L.N."/>
            <person name="Niskanen T."/>
            <person name="Noordeloos M.E."/>
            <person name="Ohm R.A."/>
            <person name="Ortiz-Santana B."/>
            <person name="Ovrebo C."/>
            <person name="Racz N."/>
            <person name="Riley R."/>
            <person name="Savchenko A."/>
            <person name="Shiryaev A."/>
            <person name="Soop K."/>
            <person name="Spirin V."/>
            <person name="Szebenyi C."/>
            <person name="Tomsovsky M."/>
            <person name="Tulloss R.E."/>
            <person name="Uehling J."/>
            <person name="Grigoriev I.V."/>
            <person name="Vagvolgyi C."/>
            <person name="Papp T."/>
            <person name="Martin F.M."/>
            <person name="Miettinen O."/>
            <person name="Hibbett D.S."/>
            <person name="Nagy L.G."/>
        </authorList>
    </citation>
    <scope>NUCLEOTIDE SEQUENCE [LARGE SCALE GENOMIC DNA]</scope>
    <source>
        <strain evidence="8 9">OMC1185</strain>
    </source>
</reference>
<evidence type="ECO:0000256" key="3">
    <source>
        <dbReference type="ARBA" id="ARBA00022692"/>
    </source>
</evidence>
<dbReference type="PANTHER" id="PTHR11206">
    <property type="entry name" value="MULTIDRUG RESISTANCE PROTEIN"/>
    <property type="match status" value="1"/>
</dbReference>